<proteinExistence type="predicted"/>
<protein>
    <submittedName>
        <fullName evidence="3">Non-classical arabinogalactan protein</fullName>
    </submittedName>
</protein>
<dbReference type="Pfam" id="PF01190">
    <property type="entry name" value="Pollen_Ole_e_1"/>
    <property type="match status" value="1"/>
</dbReference>
<accession>A0A7J6W900</accession>
<evidence type="ECO:0000256" key="2">
    <source>
        <dbReference type="SAM" id="SignalP"/>
    </source>
</evidence>
<dbReference type="GO" id="GO:0071944">
    <property type="term" value="C:cell periphery"/>
    <property type="evidence" value="ECO:0007669"/>
    <property type="project" value="TreeGrafter"/>
</dbReference>
<reference evidence="3 4" key="1">
    <citation type="submission" date="2020-06" db="EMBL/GenBank/DDBJ databases">
        <title>Transcriptomic and genomic resources for Thalictrum thalictroides and T. hernandezii: Facilitating candidate gene discovery in an emerging model plant lineage.</title>
        <authorList>
            <person name="Arias T."/>
            <person name="Riano-Pachon D.M."/>
            <person name="Di Stilio V.S."/>
        </authorList>
    </citation>
    <scope>NUCLEOTIDE SEQUENCE [LARGE SCALE GENOMIC DNA]</scope>
    <source>
        <strain evidence="4">cv. WT478/WT964</strain>
        <tissue evidence="3">Leaves</tissue>
    </source>
</reference>
<dbReference type="PANTHER" id="PTHR33470">
    <property type="entry name" value="OS01G0164075 PROTEIN"/>
    <property type="match status" value="1"/>
</dbReference>
<dbReference type="PANTHER" id="PTHR33470:SF22">
    <property type="entry name" value="POLLEN OLE E 1 ALLERGEN AND EXTENSIN FAMILY PROTEIN"/>
    <property type="match status" value="1"/>
</dbReference>
<evidence type="ECO:0000256" key="1">
    <source>
        <dbReference type="ARBA" id="ARBA00022729"/>
    </source>
</evidence>
<sequence length="179" mass="19289">MAFVSVMSLVKVLLAIQLSLVLLMSCTVDSSKVVLPPTKSPVPSPRPTPARTPVAVQGVVYCKSCKYNAFETLMGAKPLSDAIVKLQCNNTKKPITVDGKTDKNGYFFIQAPKKVSTHGYHKCRVFLVSAPSSSGCTKRTNLNAGWKGAFLKYAKQPVSIPFTLFSVGPFAFAPTTCPK</sequence>
<feature type="signal peptide" evidence="2">
    <location>
        <begin position="1"/>
        <end position="30"/>
    </location>
</feature>
<evidence type="ECO:0000313" key="3">
    <source>
        <dbReference type="EMBL" id="KAF5193926.1"/>
    </source>
</evidence>
<dbReference type="OrthoDB" id="665669at2759"/>
<dbReference type="AlphaFoldDB" id="A0A7J6W900"/>
<gene>
    <name evidence="3" type="ORF">FRX31_016486</name>
</gene>
<feature type="chain" id="PRO_5029821098" evidence="2">
    <location>
        <begin position="31"/>
        <end position="179"/>
    </location>
</feature>
<organism evidence="3 4">
    <name type="scientific">Thalictrum thalictroides</name>
    <name type="common">Rue-anemone</name>
    <name type="synonym">Anemone thalictroides</name>
    <dbReference type="NCBI Taxonomy" id="46969"/>
    <lineage>
        <taxon>Eukaryota</taxon>
        <taxon>Viridiplantae</taxon>
        <taxon>Streptophyta</taxon>
        <taxon>Embryophyta</taxon>
        <taxon>Tracheophyta</taxon>
        <taxon>Spermatophyta</taxon>
        <taxon>Magnoliopsida</taxon>
        <taxon>Ranunculales</taxon>
        <taxon>Ranunculaceae</taxon>
        <taxon>Thalictroideae</taxon>
        <taxon>Thalictrum</taxon>
    </lineage>
</organism>
<name>A0A7J6W900_THATH</name>
<keyword evidence="4" id="KW-1185">Reference proteome</keyword>
<dbReference type="Proteomes" id="UP000554482">
    <property type="component" value="Unassembled WGS sequence"/>
</dbReference>
<keyword evidence="1 2" id="KW-0732">Signal</keyword>
<dbReference type="EMBL" id="JABWDY010019440">
    <property type="protein sequence ID" value="KAF5193926.1"/>
    <property type="molecule type" value="Genomic_DNA"/>
</dbReference>
<comment type="caution">
    <text evidence="3">The sequence shown here is derived from an EMBL/GenBank/DDBJ whole genome shotgun (WGS) entry which is preliminary data.</text>
</comment>
<evidence type="ECO:0000313" key="4">
    <source>
        <dbReference type="Proteomes" id="UP000554482"/>
    </source>
</evidence>